<evidence type="ECO:0000313" key="1">
    <source>
        <dbReference type="EMBL" id="KKM94575.1"/>
    </source>
</evidence>
<comment type="caution">
    <text evidence="1">The sequence shown here is derived from an EMBL/GenBank/DDBJ whole genome shotgun (WGS) entry which is preliminary data.</text>
</comment>
<dbReference type="EMBL" id="LAZR01006119">
    <property type="protein sequence ID" value="KKM94575.1"/>
    <property type="molecule type" value="Genomic_DNA"/>
</dbReference>
<proteinExistence type="predicted"/>
<organism evidence="1">
    <name type="scientific">marine sediment metagenome</name>
    <dbReference type="NCBI Taxonomy" id="412755"/>
    <lineage>
        <taxon>unclassified sequences</taxon>
        <taxon>metagenomes</taxon>
        <taxon>ecological metagenomes</taxon>
    </lineage>
</organism>
<reference evidence="1" key="1">
    <citation type="journal article" date="2015" name="Nature">
        <title>Complex archaea that bridge the gap between prokaryotes and eukaryotes.</title>
        <authorList>
            <person name="Spang A."/>
            <person name="Saw J.H."/>
            <person name="Jorgensen S.L."/>
            <person name="Zaremba-Niedzwiedzka K."/>
            <person name="Martijn J."/>
            <person name="Lind A.E."/>
            <person name="van Eijk R."/>
            <person name="Schleper C."/>
            <person name="Guy L."/>
            <person name="Ettema T.J."/>
        </authorList>
    </citation>
    <scope>NUCLEOTIDE SEQUENCE</scope>
</reference>
<sequence>LDKEFEELVKEYEAMEAERVETEGE</sequence>
<accession>A0A0F9P0G1</accession>
<gene>
    <name evidence="1" type="ORF">LCGC14_1196880</name>
</gene>
<feature type="non-terminal residue" evidence="1">
    <location>
        <position position="1"/>
    </location>
</feature>
<protein>
    <submittedName>
        <fullName evidence="1">Uncharacterized protein</fullName>
    </submittedName>
</protein>
<dbReference type="AlphaFoldDB" id="A0A0F9P0G1"/>
<name>A0A0F9P0G1_9ZZZZ</name>